<name>A0A9X9MCP6_GULGU</name>
<evidence type="ECO:0000313" key="1">
    <source>
        <dbReference type="EMBL" id="VCX42360.1"/>
    </source>
</evidence>
<dbReference type="AlphaFoldDB" id="A0A9X9MCP6"/>
<dbReference type="EMBL" id="CYRY02046604">
    <property type="protein sequence ID" value="VCX42360.1"/>
    <property type="molecule type" value="Genomic_DNA"/>
</dbReference>
<gene>
    <name evidence="1" type="ORF">BN2614_LOCUS2</name>
</gene>
<protein>
    <submittedName>
        <fullName evidence="1">Uncharacterized protein</fullName>
    </submittedName>
</protein>
<keyword evidence="2" id="KW-1185">Reference proteome</keyword>
<sequence>MNCLIHVKVRVLPPAARVFVYIKILRFGVGGHLGGSVIEVMISGSWDRVPHWAPCSVASLLLLL</sequence>
<feature type="non-terminal residue" evidence="1">
    <location>
        <position position="1"/>
    </location>
</feature>
<comment type="caution">
    <text evidence="1">The sequence shown here is derived from an EMBL/GenBank/DDBJ whole genome shotgun (WGS) entry which is preliminary data.</text>
</comment>
<dbReference type="Proteomes" id="UP000269945">
    <property type="component" value="Unassembled WGS sequence"/>
</dbReference>
<proteinExistence type="predicted"/>
<accession>A0A9X9MCP6</accession>
<organism evidence="1 2">
    <name type="scientific">Gulo gulo</name>
    <name type="common">Wolverine</name>
    <name type="synonym">Gluton</name>
    <dbReference type="NCBI Taxonomy" id="48420"/>
    <lineage>
        <taxon>Eukaryota</taxon>
        <taxon>Metazoa</taxon>
        <taxon>Chordata</taxon>
        <taxon>Craniata</taxon>
        <taxon>Vertebrata</taxon>
        <taxon>Euteleostomi</taxon>
        <taxon>Mammalia</taxon>
        <taxon>Eutheria</taxon>
        <taxon>Laurasiatheria</taxon>
        <taxon>Carnivora</taxon>
        <taxon>Caniformia</taxon>
        <taxon>Musteloidea</taxon>
        <taxon>Mustelidae</taxon>
        <taxon>Guloninae</taxon>
        <taxon>Gulo</taxon>
    </lineage>
</organism>
<evidence type="ECO:0000313" key="2">
    <source>
        <dbReference type="Proteomes" id="UP000269945"/>
    </source>
</evidence>
<reference evidence="1 2" key="1">
    <citation type="submission" date="2018-10" db="EMBL/GenBank/DDBJ databases">
        <authorList>
            <person name="Ekblom R."/>
            <person name="Jareborg N."/>
        </authorList>
    </citation>
    <scope>NUCLEOTIDE SEQUENCE [LARGE SCALE GENOMIC DNA]</scope>
    <source>
        <tissue evidence="1">Muscle</tissue>
    </source>
</reference>